<gene>
    <name evidence="1" type="ORF">C2845_PM13G06570</name>
</gene>
<protein>
    <submittedName>
        <fullName evidence="1">Uncharacterized protein</fullName>
    </submittedName>
</protein>
<evidence type="ECO:0000313" key="1">
    <source>
        <dbReference type="EMBL" id="RLN03585.1"/>
    </source>
</evidence>
<proteinExistence type="predicted"/>
<name>A0A3L6RIL3_PANMI</name>
<comment type="caution">
    <text evidence="1">The sequence shown here is derived from an EMBL/GenBank/DDBJ whole genome shotgun (WGS) entry which is preliminary data.</text>
</comment>
<reference evidence="2" key="1">
    <citation type="journal article" date="2019" name="Nat. Commun.">
        <title>The genome of broomcorn millet.</title>
        <authorList>
            <person name="Zou C."/>
            <person name="Miki D."/>
            <person name="Li D."/>
            <person name="Tang Q."/>
            <person name="Xiao L."/>
            <person name="Rajput S."/>
            <person name="Deng P."/>
            <person name="Jia W."/>
            <person name="Huang R."/>
            <person name="Zhang M."/>
            <person name="Sun Y."/>
            <person name="Hu J."/>
            <person name="Fu X."/>
            <person name="Schnable P.S."/>
            <person name="Li F."/>
            <person name="Zhang H."/>
            <person name="Feng B."/>
            <person name="Zhu X."/>
            <person name="Liu R."/>
            <person name="Schnable J.C."/>
            <person name="Zhu J.-K."/>
            <person name="Zhang H."/>
        </authorList>
    </citation>
    <scope>NUCLEOTIDE SEQUENCE [LARGE SCALE GENOMIC DNA]</scope>
</reference>
<organism evidence="1 2">
    <name type="scientific">Panicum miliaceum</name>
    <name type="common">Proso millet</name>
    <name type="synonym">Broomcorn millet</name>
    <dbReference type="NCBI Taxonomy" id="4540"/>
    <lineage>
        <taxon>Eukaryota</taxon>
        <taxon>Viridiplantae</taxon>
        <taxon>Streptophyta</taxon>
        <taxon>Embryophyta</taxon>
        <taxon>Tracheophyta</taxon>
        <taxon>Spermatophyta</taxon>
        <taxon>Magnoliopsida</taxon>
        <taxon>Liliopsida</taxon>
        <taxon>Poales</taxon>
        <taxon>Poaceae</taxon>
        <taxon>PACMAD clade</taxon>
        <taxon>Panicoideae</taxon>
        <taxon>Panicodae</taxon>
        <taxon>Paniceae</taxon>
        <taxon>Panicinae</taxon>
        <taxon>Panicum</taxon>
        <taxon>Panicum sect. Panicum</taxon>
    </lineage>
</organism>
<dbReference type="EMBL" id="PQIB02000008">
    <property type="protein sequence ID" value="RLN03585.1"/>
    <property type="molecule type" value="Genomic_DNA"/>
</dbReference>
<keyword evidence="2" id="KW-1185">Reference proteome</keyword>
<accession>A0A3L6RIL3</accession>
<sequence length="61" mass="6421">MEIKSFWRMGTDVDELNGGGLEATMGAGAVAWKGLGLNCAEEPDEEEFGIRAMGSIGSQLS</sequence>
<evidence type="ECO:0000313" key="2">
    <source>
        <dbReference type="Proteomes" id="UP000275267"/>
    </source>
</evidence>
<dbReference type="Proteomes" id="UP000275267">
    <property type="component" value="Unassembled WGS sequence"/>
</dbReference>
<dbReference type="AlphaFoldDB" id="A0A3L6RIL3"/>